<accession>A0ABQ7GFJ8</accession>
<evidence type="ECO:0000256" key="1">
    <source>
        <dbReference type="SAM" id="MobiDB-lite"/>
    </source>
</evidence>
<gene>
    <name evidence="2" type="ORF">DUNSADRAFT_10311</name>
</gene>
<feature type="compositionally biased region" description="Basic and acidic residues" evidence="1">
    <location>
        <begin position="179"/>
        <end position="188"/>
    </location>
</feature>
<evidence type="ECO:0000313" key="2">
    <source>
        <dbReference type="EMBL" id="KAF5833379.1"/>
    </source>
</evidence>
<sequence length="188" mass="19213">MAPLAEANPSPTDHQTTHQAPIPPSPPPPPSSPAMGGSITHAPNAPAEPKTRTQHSANTSTTAAAAVPSEQAPASRDVQPADRAAEMQSEARDGKDSARQRNLAALIEAEGEAAAAPASGAMPPAFREGEKGLPLRRSSDNPAPAEASHLTQESKTGQTSAQSTGSVLFGLSAGSTDPELMHARRIDI</sequence>
<proteinExistence type="predicted"/>
<feature type="region of interest" description="Disordered" evidence="1">
    <location>
        <begin position="1"/>
        <end position="188"/>
    </location>
</feature>
<evidence type="ECO:0000313" key="3">
    <source>
        <dbReference type="Proteomes" id="UP000815325"/>
    </source>
</evidence>
<reference evidence="2" key="1">
    <citation type="submission" date="2017-08" db="EMBL/GenBank/DDBJ databases">
        <authorList>
            <person name="Polle J.E."/>
            <person name="Barry K."/>
            <person name="Cushman J."/>
            <person name="Schmutz J."/>
            <person name="Tran D."/>
            <person name="Hathwaick L.T."/>
            <person name="Yim W.C."/>
            <person name="Jenkins J."/>
            <person name="Mckie-Krisberg Z.M."/>
            <person name="Prochnik S."/>
            <person name="Lindquist E."/>
            <person name="Dockter R.B."/>
            <person name="Adam C."/>
            <person name="Molina H."/>
            <person name="Bunkerborg J."/>
            <person name="Jin E."/>
            <person name="Buchheim M."/>
            <person name="Magnuson J."/>
        </authorList>
    </citation>
    <scope>NUCLEOTIDE SEQUENCE</scope>
    <source>
        <strain evidence="2">CCAP 19/18</strain>
    </source>
</reference>
<protein>
    <recommendedName>
        <fullName evidence="4">Encoded protein</fullName>
    </recommendedName>
</protein>
<comment type="caution">
    <text evidence="2">The sequence shown here is derived from an EMBL/GenBank/DDBJ whole genome shotgun (WGS) entry which is preliminary data.</text>
</comment>
<feature type="compositionally biased region" description="Pro residues" evidence="1">
    <location>
        <begin position="21"/>
        <end position="32"/>
    </location>
</feature>
<feature type="compositionally biased region" description="Low complexity" evidence="1">
    <location>
        <begin position="104"/>
        <end position="125"/>
    </location>
</feature>
<keyword evidence="3" id="KW-1185">Reference proteome</keyword>
<organism evidence="2 3">
    <name type="scientific">Dunaliella salina</name>
    <name type="common">Green alga</name>
    <name type="synonym">Protococcus salinus</name>
    <dbReference type="NCBI Taxonomy" id="3046"/>
    <lineage>
        <taxon>Eukaryota</taxon>
        <taxon>Viridiplantae</taxon>
        <taxon>Chlorophyta</taxon>
        <taxon>core chlorophytes</taxon>
        <taxon>Chlorophyceae</taxon>
        <taxon>CS clade</taxon>
        <taxon>Chlamydomonadales</taxon>
        <taxon>Dunaliellaceae</taxon>
        <taxon>Dunaliella</taxon>
    </lineage>
</organism>
<dbReference type="Proteomes" id="UP000815325">
    <property type="component" value="Unassembled WGS sequence"/>
</dbReference>
<feature type="compositionally biased region" description="Basic and acidic residues" evidence="1">
    <location>
        <begin position="127"/>
        <end position="139"/>
    </location>
</feature>
<evidence type="ECO:0008006" key="4">
    <source>
        <dbReference type="Google" id="ProtNLM"/>
    </source>
</evidence>
<name>A0ABQ7GFJ8_DUNSA</name>
<feature type="compositionally biased region" description="Polar residues" evidence="1">
    <location>
        <begin position="9"/>
        <end position="19"/>
    </location>
</feature>
<feature type="compositionally biased region" description="Polar residues" evidence="1">
    <location>
        <begin position="149"/>
        <end position="166"/>
    </location>
</feature>
<feature type="compositionally biased region" description="Low complexity" evidence="1">
    <location>
        <begin position="56"/>
        <end position="75"/>
    </location>
</feature>
<dbReference type="EMBL" id="MU069814">
    <property type="protein sequence ID" value="KAF5833379.1"/>
    <property type="molecule type" value="Genomic_DNA"/>
</dbReference>
<feature type="compositionally biased region" description="Basic and acidic residues" evidence="1">
    <location>
        <begin position="79"/>
        <end position="99"/>
    </location>
</feature>